<dbReference type="EMBL" id="JAODBU010000004">
    <property type="protein sequence ID" value="MCT7398593.1"/>
    <property type="molecule type" value="Genomic_DNA"/>
</dbReference>
<evidence type="ECO:0000313" key="5">
    <source>
        <dbReference type="EMBL" id="MCT7398593.1"/>
    </source>
</evidence>
<feature type="domain" description="Gfo/Idh/MocA-like oxidoreductase N-terminal" evidence="3">
    <location>
        <begin position="4"/>
        <end position="117"/>
    </location>
</feature>
<dbReference type="InterPro" id="IPR050984">
    <property type="entry name" value="Gfo/Idh/MocA_domain"/>
</dbReference>
<evidence type="ECO:0000313" key="6">
    <source>
        <dbReference type="Proteomes" id="UP001431199"/>
    </source>
</evidence>
<protein>
    <submittedName>
        <fullName evidence="5">Gfo/Idh/MocA family oxidoreductase</fullName>
    </submittedName>
</protein>
<organism evidence="5 6">
    <name type="scientific">Eubacterium album</name>
    <dbReference type="NCBI Taxonomy" id="2978477"/>
    <lineage>
        <taxon>Bacteria</taxon>
        <taxon>Bacillati</taxon>
        <taxon>Bacillota</taxon>
        <taxon>Clostridia</taxon>
        <taxon>Eubacteriales</taxon>
        <taxon>Eubacteriaceae</taxon>
        <taxon>Eubacterium</taxon>
    </lineage>
</organism>
<dbReference type="Pfam" id="PF22725">
    <property type="entry name" value="GFO_IDH_MocA_C3"/>
    <property type="match status" value="1"/>
</dbReference>
<accession>A0ABT2LZ63</accession>
<evidence type="ECO:0000259" key="4">
    <source>
        <dbReference type="Pfam" id="PF22725"/>
    </source>
</evidence>
<dbReference type="Gene3D" id="3.40.50.720">
    <property type="entry name" value="NAD(P)-binding Rossmann-like Domain"/>
    <property type="match status" value="1"/>
</dbReference>
<keyword evidence="6" id="KW-1185">Reference proteome</keyword>
<sequence>MSNLNWGIVGTGWIGSEMAEALWAVHGTVYGVCGSSLEKAENFAKEYKIEHAYNDLDEMLSDKNIHIVYIATPHNMHYEMMLKSLKAGKHVFCEKAITVNSRQLEECVKVAKKNNLVICDGVTLLHMPLYKKIKKMIEDGEIGKVKMVQVNFGSCKEYDVNNRFFSKSLAGGALLDIGVYAVSFARYFMESKPNVVLTTANYFETGVDETSGIILKNNDGQMSVIALTMRAKQPKRGVISGEKGYIQIDEYPRAQKATITYTADGHTEVIDEGDTKKALQYEVMDMEEYINNNSGQENLQIVRDVMETLTSVRNQWGMVYDFE</sequence>
<keyword evidence="2" id="KW-0560">Oxidoreductase</keyword>
<feature type="domain" description="GFO/IDH/MocA-like oxidoreductase" evidence="4">
    <location>
        <begin position="130"/>
        <end position="246"/>
    </location>
</feature>
<dbReference type="PANTHER" id="PTHR22604:SF105">
    <property type="entry name" value="TRANS-1,2-DIHYDROBENZENE-1,2-DIOL DEHYDROGENASE"/>
    <property type="match status" value="1"/>
</dbReference>
<comment type="similarity">
    <text evidence="1">Belongs to the Gfo/Idh/MocA family.</text>
</comment>
<evidence type="ECO:0000259" key="3">
    <source>
        <dbReference type="Pfam" id="PF01408"/>
    </source>
</evidence>
<evidence type="ECO:0000256" key="2">
    <source>
        <dbReference type="ARBA" id="ARBA00023002"/>
    </source>
</evidence>
<dbReference type="SUPFAM" id="SSF51735">
    <property type="entry name" value="NAD(P)-binding Rossmann-fold domains"/>
    <property type="match status" value="1"/>
</dbReference>
<dbReference type="Gene3D" id="3.30.360.10">
    <property type="entry name" value="Dihydrodipicolinate Reductase, domain 2"/>
    <property type="match status" value="1"/>
</dbReference>
<dbReference type="RefSeq" id="WP_117909893.1">
    <property type="nucleotide sequence ID" value="NZ_JAODBU010000004.1"/>
</dbReference>
<dbReference type="InterPro" id="IPR055170">
    <property type="entry name" value="GFO_IDH_MocA-like_dom"/>
</dbReference>
<dbReference type="Proteomes" id="UP001431199">
    <property type="component" value="Unassembled WGS sequence"/>
</dbReference>
<dbReference type="Pfam" id="PF01408">
    <property type="entry name" value="GFO_IDH_MocA"/>
    <property type="match status" value="1"/>
</dbReference>
<dbReference type="InterPro" id="IPR036291">
    <property type="entry name" value="NAD(P)-bd_dom_sf"/>
</dbReference>
<comment type="caution">
    <text evidence="5">The sequence shown here is derived from an EMBL/GenBank/DDBJ whole genome shotgun (WGS) entry which is preliminary data.</text>
</comment>
<dbReference type="PANTHER" id="PTHR22604">
    <property type="entry name" value="OXIDOREDUCTASES"/>
    <property type="match status" value="1"/>
</dbReference>
<dbReference type="SUPFAM" id="SSF55347">
    <property type="entry name" value="Glyceraldehyde-3-phosphate dehydrogenase-like, C-terminal domain"/>
    <property type="match status" value="1"/>
</dbReference>
<name>A0ABT2LZ63_9FIRM</name>
<evidence type="ECO:0000256" key="1">
    <source>
        <dbReference type="ARBA" id="ARBA00010928"/>
    </source>
</evidence>
<proteinExistence type="inferred from homology"/>
<dbReference type="InterPro" id="IPR000683">
    <property type="entry name" value="Gfo/Idh/MocA-like_OxRdtase_N"/>
</dbReference>
<gene>
    <name evidence="5" type="ORF">N5B56_05760</name>
</gene>
<reference evidence="5" key="1">
    <citation type="submission" date="2022-09" db="EMBL/GenBank/DDBJ databases">
        <title>Eubacterium sp. LFL-14 isolated from human feces.</title>
        <authorList>
            <person name="Liu F."/>
        </authorList>
    </citation>
    <scope>NUCLEOTIDE SEQUENCE</scope>
    <source>
        <strain evidence="5">LFL-14</strain>
    </source>
</reference>